<evidence type="ECO:0000256" key="7">
    <source>
        <dbReference type="ARBA" id="ARBA00022840"/>
    </source>
</evidence>
<evidence type="ECO:0000256" key="3">
    <source>
        <dbReference type="ARBA" id="ARBA00022553"/>
    </source>
</evidence>
<dbReference type="EMBL" id="CEKZ01000003">
    <property type="protein sequence ID" value="CEQ03471.1"/>
    <property type="molecule type" value="Genomic_DNA"/>
</dbReference>
<dbReference type="InterPro" id="IPR029016">
    <property type="entry name" value="GAF-like_dom_sf"/>
</dbReference>
<dbReference type="OrthoDB" id="9813394at2"/>
<dbReference type="GO" id="GO:0000155">
    <property type="term" value="F:phosphorelay sensor kinase activity"/>
    <property type="evidence" value="ECO:0007669"/>
    <property type="project" value="InterPro"/>
</dbReference>
<feature type="domain" description="Histidine kinase" evidence="9">
    <location>
        <begin position="547"/>
        <end position="768"/>
    </location>
</feature>
<dbReference type="InterPro" id="IPR013656">
    <property type="entry name" value="PAS_4"/>
</dbReference>
<dbReference type="InterPro" id="IPR035965">
    <property type="entry name" value="PAS-like_dom_sf"/>
</dbReference>
<dbReference type="Gene3D" id="3.30.565.10">
    <property type="entry name" value="Histidine kinase-like ATPase, C-terminal domain"/>
    <property type="match status" value="1"/>
</dbReference>
<proteinExistence type="predicted"/>
<evidence type="ECO:0000256" key="1">
    <source>
        <dbReference type="ARBA" id="ARBA00000085"/>
    </source>
</evidence>
<evidence type="ECO:0000256" key="8">
    <source>
        <dbReference type="ARBA" id="ARBA00023012"/>
    </source>
</evidence>
<dbReference type="InterPro" id="IPR003594">
    <property type="entry name" value="HATPase_dom"/>
</dbReference>
<keyword evidence="7" id="KW-0067">ATP-binding</keyword>
<dbReference type="InterPro" id="IPR003661">
    <property type="entry name" value="HisK_dim/P_dom"/>
</dbReference>
<feature type="domain" description="PAS" evidence="10">
    <location>
        <begin position="1"/>
        <end position="41"/>
    </location>
</feature>
<dbReference type="EC" id="2.7.13.3" evidence="2"/>
<dbReference type="InterPro" id="IPR005467">
    <property type="entry name" value="His_kinase_dom"/>
</dbReference>
<feature type="domain" description="PAS" evidence="10">
    <location>
        <begin position="409"/>
        <end position="466"/>
    </location>
</feature>
<dbReference type="Pfam" id="PF08448">
    <property type="entry name" value="PAS_4"/>
    <property type="match status" value="1"/>
</dbReference>
<dbReference type="AlphaFoldDB" id="A0A0C7QJ31"/>
<keyword evidence="4 11" id="KW-0808">Transferase</keyword>
<dbReference type="PRINTS" id="PR00344">
    <property type="entry name" value="BCTRLSENSOR"/>
</dbReference>
<dbReference type="InterPro" id="IPR036890">
    <property type="entry name" value="HATPase_C_sf"/>
</dbReference>
<keyword evidence="8" id="KW-0902">Two-component regulatory system</keyword>
<reference evidence="11 12" key="1">
    <citation type="submission" date="2015-01" db="EMBL/GenBank/DDBJ databases">
        <authorList>
            <person name="Aslett A.Martin."/>
            <person name="De Silva Nishadi"/>
        </authorList>
    </citation>
    <scope>NUCLEOTIDE SEQUENCE [LARGE SCALE GENOMIC DNA]</scope>
    <source>
        <strain evidence="11 12">R28058</strain>
    </source>
</reference>
<evidence type="ECO:0000259" key="9">
    <source>
        <dbReference type="PROSITE" id="PS50109"/>
    </source>
</evidence>
<dbReference type="Pfam" id="PF13426">
    <property type="entry name" value="PAS_9"/>
    <property type="match status" value="1"/>
</dbReference>
<evidence type="ECO:0000256" key="2">
    <source>
        <dbReference type="ARBA" id="ARBA00012438"/>
    </source>
</evidence>
<dbReference type="Pfam" id="PF02518">
    <property type="entry name" value="HATPase_c"/>
    <property type="match status" value="1"/>
</dbReference>
<dbReference type="InterPro" id="IPR004358">
    <property type="entry name" value="Sig_transdc_His_kin-like_C"/>
</dbReference>
<evidence type="ECO:0000259" key="10">
    <source>
        <dbReference type="PROSITE" id="PS50112"/>
    </source>
</evidence>
<dbReference type="SMART" id="SM00091">
    <property type="entry name" value="PAS"/>
    <property type="match status" value="3"/>
</dbReference>
<accession>A0A0C7QJ31</accession>
<dbReference type="FunFam" id="3.30.565.10:FF:000037">
    <property type="entry name" value="Hybrid sensor histidine kinase/response regulator"/>
    <property type="match status" value="1"/>
</dbReference>
<dbReference type="InterPro" id="IPR036097">
    <property type="entry name" value="HisK_dim/P_sf"/>
</dbReference>
<dbReference type="InterPro" id="IPR000014">
    <property type="entry name" value="PAS"/>
</dbReference>
<dbReference type="RefSeq" id="WP_055341790.1">
    <property type="nucleotide sequence ID" value="NZ_CDNI01000003.1"/>
</dbReference>
<dbReference type="PANTHER" id="PTHR43547:SF2">
    <property type="entry name" value="HYBRID SIGNAL TRANSDUCTION HISTIDINE KINASE C"/>
    <property type="match status" value="1"/>
</dbReference>
<dbReference type="SUPFAM" id="SSF55874">
    <property type="entry name" value="ATPase domain of HSP90 chaperone/DNA topoisomerase II/histidine kinase"/>
    <property type="match status" value="1"/>
</dbReference>
<dbReference type="PROSITE" id="PS50109">
    <property type="entry name" value="HIS_KIN"/>
    <property type="match status" value="1"/>
</dbReference>
<dbReference type="InterPro" id="IPR013655">
    <property type="entry name" value="PAS_fold_3"/>
</dbReference>
<comment type="catalytic activity">
    <reaction evidence="1">
        <text>ATP + protein L-histidine = ADP + protein N-phospho-L-histidine.</text>
        <dbReference type="EC" id="2.7.13.3"/>
    </reaction>
</comment>
<organism evidence="11 12">
    <name type="scientific">Paraclostridium sordellii</name>
    <name type="common">Clostridium sordellii</name>
    <dbReference type="NCBI Taxonomy" id="1505"/>
    <lineage>
        <taxon>Bacteria</taxon>
        <taxon>Bacillati</taxon>
        <taxon>Bacillota</taxon>
        <taxon>Clostridia</taxon>
        <taxon>Peptostreptococcales</taxon>
        <taxon>Peptostreptococcaceae</taxon>
        <taxon>Paraclostridium</taxon>
    </lineage>
</organism>
<dbReference type="PANTHER" id="PTHR43547">
    <property type="entry name" value="TWO-COMPONENT HISTIDINE KINASE"/>
    <property type="match status" value="1"/>
</dbReference>
<keyword evidence="5" id="KW-0547">Nucleotide-binding</keyword>
<dbReference type="SMART" id="SM00388">
    <property type="entry name" value="HisKA"/>
    <property type="match status" value="1"/>
</dbReference>
<keyword evidence="3" id="KW-0597">Phosphoprotein</keyword>
<evidence type="ECO:0000313" key="11">
    <source>
        <dbReference type="EMBL" id="CEQ03471.1"/>
    </source>
</evidence>
<dbReference type="NCBIfam" id="TIGR00229">
    <property type="entry name" value="sensory_box"/>
    <property type="match status" value="2"/>
</dbReference>
<dbReference type="SMART" id="SM00387">
    <property type="entry name" value="HATPase_c"/>
    <property type="match status" value="1"/>
</dbReference>
<dbReference type="GO" id="GO:0005524">
    <property type="term" value="F:ATP binding"/>
    <property type="evidence" value="ECO:0007669"/>
    <property type="project" value="UniProtKB-KW"/>
</dbReference>
<name>A0A0C7QJ31_PARSO</name>
<dbReference type="PROSITE" id="PS50112">
    <property type="entry name" value="PAS"/>
    <property type="match status" value="3"/>
</dbReference>
<dbReference type="SUPFAM" id="SSF55785">
    <property type="entry name" value="PYP-like sensor domain (PAS domain)"/>
    <property type="match status" value="3"/>
</dbReference>
<dbReference type="Gene3D" id="1.10.287.130">
    <property type="match status" value="1"/>
</dbReference>
<dbReference type="Pfam" id="PF00512">
    <property type="entry name" value="HisKA"/>
    <property type="match status" value="1"/>
</dbReference>
<feature type="domain" description="PAS" evidence="10">
    <location>
        <begin position="108"/>
        <end position="186"/>
    </location>
</feature>
<protein>
    <recommendedName>
        <fullName evidence="2">histidine kinase</fullName>
        <ecNumber evidence="2">2.7.13.3</ecNumber>
    </recommendedName>
</protein>
<dbReference type="CDD" id="cd00082">
    <property type="entry name" value="HisKA"/>
    <property type="match status" value="1"/>
</dbReference>
<dbReference type="Gene3D" id="3.30.450.20">
    <property type="entry name" value="PAS domain"/>
    <property type="match status" value="3"/>
</dbReference>
<dbReference type="CDD" id="cd00130">
    <property type="entry name" value="PAS"/>
    <property type="match status" value="2"/>
</dbReference>
<dbReference type="SUPFAM" id="SSF47384">
    <property type="entry name" value="Homodimeric domain of signal transducing histidine kinase"/>
    <property type="match status" value="1"/>
</dbReference>
<sequence>MISIYNKVSDYIIVLNCMGEIIFCNESFLKRLNYNHEEILNLNIGKIINENNNINNELKEFGEINKTLEFYSKSNELVKINSNIIIENFNHDKSIFIIGKEVQSKQYTMEILEDLLDNINVCAFVIDTDGKYLYVNKPFTEMLDKKREDIIGSYNGDNWEYNIYNVFEKNNKEVFENKSPKIFNEKLIYDGNIHWYESYKAPIYDENKRPKYIVSKSKNIDLSKITSEELYKNYNRVTIENDFGCTGKKNVDLNEILKNIGEHILDYTKADGISMLLYDGDKEGLIPIVKLKNSKIYLENVEFIPIKKVILYSDKYRSYFNCTFTKDKIPNLSSVDYKFIDELDYCGNYIIELNDELIGMICLSYSKGNAPKFNSDEYMKYICNKIAMIINNIRLSNEVSIENKKRKHTEKELQRYLNVSVDLVSIVGTDTYFKRLSPNWFDVLGWTEEELLSMPIVDIIHPKDLENFIKKNKLNPKECKITRNIIRFRHKNGKYIYLEWSSEYISDEEVYVTTARDITRNLEIEKEKRTLEEAVQVEVVKNEFFSNISHEFRTPINIILGTMQVINKNIEKNNIQINTLKKHTNYIKQNSYRLLRLVNNLIDISKMDIGMYELRCSNQNIINIIEDITLSVADYTKNNKINLIFDTNDEDVITYCDPDKIERIMLNLLSNAIKYTPENGFIKVKINSTPEKIIVSVKDSGVGIPKDKLDVIFDRFGQVDGSFNRKCEGSGIGLSLVKNLVEMHRGEIHVNSKVNEGSEFVFSIPIKLKEENNDNECEVDRKCKHVERCDIEFSDIYSI</sequence>
<keyword evidence="6 11" id="KW-0418">Kinase</keyword>
<dbReference type="CDD" id="cd16922">
    <property type="entry name" value="HATPase_EvgS-ArcB-TorS-like"/>
    <property type="match status" value="1"/>
</dbReference>
<dbReference type="Pfam" id="PF08447">
    <property type="entry name" value="PAS_3"/>
    <property type="match status" value="1"/>
</dbReference>
<evidence type="ECO:0000256" key="4">
    <source>
        <dbReference type="ARBA" id="ARBA00022679"/>
    </source>
</evidence>
<dbReference type="Proteomes" id="UP000049127">
    <property type="component" value="Unassembled WGS sequence"/>
</dbReference>
<gene>
    <name evidence="11" type="primary">yycG_3</name>
    <name evidence="11" type="ORF">R28058_12041</name>
</gene>
<evidence type="ECO:0000313" key="12">
    <source>
        <dbReference type="Proteomes" id="UP000049127"/>
    </source>
</evidence>
<dbReference type="SUPFAM" id="SSF55781">
    <property type="entry name" value="GAF domain-like"/>
    <property type="match status" value="1"/>
</dbReference>
<evidence type="ECO:0000256" key="5">
    <source>
        <dbReference type="ARBA" id="ARBA00022741"/>
    </source>
</evidence>
<dbReference type="Gene3D" id="3.30.450.40">
    <property type="match status" value="1"/>
</dbReference>
<evidence type="ECO:0000256" key="6">
    <source>
        <dbReference type="ARBA" id="ARBA00022777"/>
    </source>
</evidence>